<comment type="caution">
    <text evidence="2">The sequence shown here is derived from an EMBL/GenBank/DDBJ whole genome shotgun (WGS) entry which is preliminary data.</text>
</comment>
<name>A0AAP0GEL5_9ASPA</name>
<sequence>MEATSALSFSSPKPRLLLNLCNSSSSSPPPSHRQPFPPFPLNHRPKFPKPLTLSPSSTNSLSPSRLNAAAEAVEAPAAASTLPNGSYVKIDKSGRFCSPRAARELALLIAYAACLEGSDPVFLFDKRVNAKRVPGYVFNRASLLQYDHMSFGGEPVHVETEKEAEELMQKNESDSLIEAEVLSAPPKLVYNKFVLRLSRGMLEAVVSQWNQHVLVIDKIIPPNWKEEPAARILELCILHLAMAEISSLGTRHQIVINEAVDLAKEVLRRLRSSNNKRLPANLRQRSQRSWCCSGSKIASKNFKILRRNRVAFDEESWLSNFDVF</sequence>
<evidence type="ECO:0000256" key="1">
    <source>
        <dbReference type="SAM" id="MobiDB-lite"/>
    </source>
</evidence>
<dbReference type="InterPro" id="IPR035926">
    <property type="entry name" value="NusB-like_sf"/>
</dbReference>
<evidence type="ECO:0000313" key="2">
    <source>
        <dbReference type="EMBL" id="KAK8954715.1"/>
    </source>
</evidence>
<dbReference type="Proteomes" id="UP001418222">
    <property type="component" value="Unassembled WGS sequence"/>
</dbReference>
<proteinExistence type="predicted"/>
<dbReference type="GO" id="GO:0009507">
    <property type="term" value="C:chloroplast"/>
    <property type="evidence" value="ECO:0007669"/>
    <property type="project" value="TreeGrafter"/>
</dbReference>
<feature type="compositionally biased region" description="Pro residues" evidence="1">
    <location>
        <begin position="27"/>
        <end position="40"/>
    </location>
</feature>
<protein>
    <submittedName>
        <fullName evidence="2">Uncharacterized protein</fullName>
    </submittedName>
</protein>
<organism evidence="2 3">
    <name type="scientific">Platanthera zijinensis</name>
    <dbReference type="NCBI Taxonomy" id="2320716"/>
    <lineage>
        <taxon>Eukaryota</taxon>
        <taxon>Viridiplantae</taxon>
        <taxon>Streptophyta</taxon>
        <taxon>Embryophyta</taxon>
        <taxon>Tracheophyta</taxon>
        <taxon>Spermatophyta</taxon>
        <taxon>Magnoliopsida</taxon>
        <taxon>Liliopsida</taxon>
        <taxon>Asparagales</taxon>
        <taxon>Orchidaceae</taxon>
        <taxon>Orchidoideae</taxon>
        <taxon>Orchideae</taxon>
        <taxon>Orchidinae</taxon>
        <taxon>Platanthera</taxon>
    </lineage>
</organism>
<dbReference type="Gene3D" id="1.10.940.10">
    <property type="entry name" value="NusB-like"/>
    <property type="match status" value="1"/>
</dbReference>
<reference evidence="2 3" key="1">
    <citation type="journal article" date="2022" name="Nat. Plants">
        <title>Genomes of leafy and leafless Platanthera orchids illuminate the evolution of mycoheterotrophy.</title>
        <authorList>
            <person name="Li M.H."/>
            <person name="Liu K.W."/>
            <person name="Li Z."/>
            <person name="Lu H.C."/>
            <person name="Ye Q.L."/>
            <person name="Zhang D."/>
            <person name="Wang J.Y."/>
            <person name="Li Y.F."/>
            <person name="Zhong Z.M."/>
            <person name="Liu X."/>
            <person name="Yu X."/>
            <person name="Liu D.K."/>
            <person name="Tu X.D."/>
            <person name="Liu B."/>
            <person name="Hao Y."/>
            <person name="Liao X.Y."/>
            <person name="Jiang Y.T."/>
            <person name="Sun W.H."/>
            <person name="Chen J."/>
            <person name="Chen Y.Q."/>
            <person name="Ai Y."/>
            <person name="Zhai J.W."/>
            <person name="Wu S.S."/>
            <person name="Zhou Z."/>
            <person name="Hsiao Y.Y."/>
            <person name="Wu W.L."/>
            <person name="Chen Y.Y."/>
            <person name="Lin Y.F."/>
            <person name="Hsu J.L."/>
            <person name="Li C.Y."/>
            <person name="Wang Z.W."/>
            <person name="Zhao X."/>
            <person name="Zhong W.Y."/>
            <person name="Ma X.K."/>
            <person name="Ma L."/>
            <person name="Huang J."/>
            <person name="Chen G.Z."/>
            <person name="Huang M.Z."/>
            <person name="Huang L."/>
            <person name="Peng D.H."/>
            <person name="Luo Y.B."/>
            <person name="Zou S.Q."/>
            <person name="Chen S.P."/>
            <person name="Lan S."/>
            <person name="Tsai W.C."/>
            <person name="Van de Peer Y."/>
            <person name="Liu Z.J."/>
        </authorList>
    </citation>
    <scope>NUCLEOTIDE SEQUENCE [LARGE SCALE GENOMIC DNA]</scope>
    <source>
        <strain evidence="2">Lor287</strain>
    </source>
</reference>
<dbReference type="PANTHER" id="PTHR11078:SF3">
    <property type="entry name" value="ANTITERMINATION NUSB DOMAIN-CONTAINING PROTEIN"/>
    <property type="match status" value="1"/>
</dbReference>
<feature type="compositionally biased region" description="Low complexity" evidence="1">
    <location>
        <begin position="49"/>
        <end position="67"/>
    </location>
</feature>
<dbReference type="AlphaFoldDB" id="A0AAP0GEL5"/>
<evidence type="ECO:0000313" key="3">
    <source>
        <dbReference type="Proteomes" id="UP001418222"/>
    </source>
</evidence>
<dbReference type="GO" id="GO:0006353">
    <property type="term" value="P:DNA-templated transcription termination"/>
    <property type="evidence" value="ECO:0007669"/>
    <property type="project" value="InterPro"/>
</dbReference>
<dbReference type="SUPFAM" id="SSF48013">
    <property type="entry name" value="NusB-like"/>
    <property type="match status" value="1"/>
</dbReference>
<dbReference type="InterPro" id="IPR011605">
    <property type="entry name" value="NusB_fam"/>
</dbReference>
<dbReference type="EMBL" id="JBBWWQ010000002">
    <property type="protein sequence ID" value="KAK8954715.1"/>
    <property type="molecule type" value="Genomic_DNA"/>
</dbReference>
<gene>
    <name evidence="2" type="ORF">KSP39_PZI002867</name>
</gene>
<keyword evidence="3" id="KW-1185">Reference proteome</keyword>
<feature type="region of interest" description="Disordered" evidence="1">
    <location>
        <begin position="20"/>
        <end position="67"/>
    </location>
</feature>
<accession>A0AAP0GEL5</accession>
<dbReference type="PANTHER" id="PTHR11078">
    <property type="entry name" value="N UTILIZATION SUBSTANCE PROTEIN B-RELATED"/>
    <property type="match status" value="1"/>
</dbReference>